<dbReference type="Gene3D" id="3.40.630.30">
    <property type="match status" value="1"/>
</dbReference>
<protein>
    <recommendedName>
        <fullName evidence="1">N-acetyltransferase domain-containing protein</fullName>
    </recommendedName>
</protein>
<dbReference type="PIRSF" id="PIRSF028520">
    <property type="entry name" value="UCP028520"/>
    <property type="match status" value="1"/>
</dbReference>
<evidence type="ECO:0000313" key="3">
    <source>
        <dbReference type="Proteomes" id="UP000198992"/>
    </source>
</evidence>
<dbReference type="OrthoDB" id="6182349at2"/>
<dbReference type="Proteomes" id="UP000198992">
    <property type="component" value="Unassembled WGS sequence"/>
</dbReference>
<organism evidence="2 3">
    <name type="scientific">Bradyrhizobium erythrophlei</name>
    <dbReference type="NCBI Taxonomy" id="1437360"/>
    <lineage>
        <taxon>Bacteria</taxon>
        <taxon>Pseudomonadati</taxon>
        <taxon>Pseudomonadota</taxon>
        <taxon>Alphaproteobacteria</taxon>
        <taxon>Hyphomicrobiales</taxon>
        <taxon>Nitrobacteraceae</taxon>
        <taxon>Bradyrhizobium</taxon>
    </lineage>
</organism>
<dbReference type="Pfam" id="PF00583">
    <property type="entry name" value="Acetyltransf_1"/>
    <property type="match status" value="1"/>
</dbReference>
<sequence>MHSSSEQFEIRDLHTHSEREDLLHLNNASARETSLLTRARFAQLIDTASIALFVPPSAALLLAFVHCDDYDGTHFGWFRRQMDRFIYVDRIVVGAARRRHGLARLLYREVFQQAARRDLGHVVCEVNVEPPNPMSDAFHSSLGFEEVGRATIDGGAKTVRYLCAQLEPRV</sequence>
<dbReference type="PROSITE" id="PS51186">
    <property type="entry name" value="GNAT"/>
    <property type="match status" value="1"/>
</dbReference>
<dbReference type="RefSeq" id="WP_092114085.1">
    <property type="nucleotide sequence ID" value="NZ_FNTH01000001.1"/>
</dbReference>
<dbReference type="InterPro" id="IPR000182">
    <property type="entry name" value="GNAT_dom"/>
</dbReference>
<dbReference type="AlphaFoldDB" id="A0A1H4NCA8"/>
<accession>A0A1H4NCA8</accession>
<name>A0A1H4NCA8_9BRAD</name>
<dbReference type="CDD" id="cd04301">
    <property type="entry name" value="NAT_SF"/>
    <property type="match status" value="1"/>
</dbReference>
<dbReference type="InterPro" id="IPR016890">
    <property type="entry name" value="UCP028520"/>
</dbReference>
<reference evidence="2 3" key="1">
    <citation type="submission" date="2016-10" db="EMBL/GenBank/DDBJ databases">
        <authorList>
            <person name="de Groot N.N."/>
        </authorList>
    </citation>
    <scope>NUCLEOTIDE SEQUENCE [LARGE SCALE GENOMIC DNA]</scope>
    <source>
        <strain evidence="2 3">MT12</strain>
    </source>
</reference>
<dbReference type="EMBL" id="FNTH01000001">
    <property type="protein sequence ID" value="SEB92901.1"/>
    <property type="molecule type" value="Genomic_DNA"/>
</dbReference>
<dbReference type="SUPFAM" id="SSF55729">
    <property type="entry name" value="Acyl-CoA N-acyltransferases (Nat)"/>
    <property type="match status" value="1"/>
</dbReference>
<evidence type="ECO:0000259" key="1">
    <source>
        <dbReference type="PROSITE" id="PS51186"/>
    </source>
</evidence>
<gene>
    <name evidence="2" type="ORF">SAMN05444164_0589</name>
</gene>
<dbReference type="GO" id="GO:0016747">
    <property type="term" value="F:acyltransferase activity, transferring groups other than amino-acyl groups"/>
    <property type="evidence" value="ECO:0007669"/>
    <property type="project" value="InterPro"/>
</dbReference>
<proteinExistence type="predicted"/>
<feature type="domain" description="N-acetyltransferase" evidence="1">
    <location>
        <begin position="8"/>
        <end position="164"/>
    </location>
</feature>
<evidence type="ECO:0000313" key="2">
    <source>
        <dbReference type="EMBL" id="SEB92901.1"/>
    </source>
</evidence>
<dbReference type="InterPro" id="IPR016181">
    <property type="entry name" value="Acyl_CoA_acyltransferase"/>
</dbReference>